<dbReference type="RefSeq" id="WP_203996197.1">
    <property type="nucleotide sequence ID" value="NZ_BOPG01000028.1"/>
</dbReference>
<protein>
    <recommendedName>
        <fullName evidence="1">NAD-dependent epimerase/dehydratase domain-containing protein</fullName>
    </recommendedName>
</protein>
<dbReference type="SUPFAM" id="SSF51735">
    <property type="entry name" value="NAD(P)-binding Rossmann-fold domains"/>
    <property type="match status" value="1"/>
</dbReference>
<evidence type="ECO:0000313" key="3">
    <source>
        <dbReference type="Proteomes" id="UP000612585"/>
    </source>
</evidence>
<dbReference type="InterPro" id="IPR001509">
    <property type="entry name" value="Epimerase_deHydtase"/>
</dbReference>
<dbReference type="PANTHER" id="PTHR43245">
    <property type="entry name" value="BIFUNCTIONAL POLYMYXIN RESISTANCE PROTEIN ARNA"/>
    <property type="match status" value="1"/>
</dbReference>
<comment type="caution">
    <text evidence="2">The sequence shown here is derived from an EMBL/GenBank/DDBJ whole genome shotgun (WGS) entry which is preliminary data.</text>
</comment>
<gene>
    <name evidence="2" type="ORF">Vau01_046240</name>
</gene>
<evidence type="ECO:0000259" key="1">
    <source>
        <dbReference type="Pfam" id="PF01370"/>
    </source>
</evidence>
<accession>A0A8J3Z674</accession>
<dbReference type="EMBL" id="BOPG01000028">
    <property type="protein sequence ID" value="GIJ57108.1"/>
    <property type="molecule type" value="Genomic_DNA"/>
</dbReference>
<feature type="domain" description="NAD-dependent epimerase/dehydratase" evidence="1">
    <location>
        <begin position="6"/>
        <end position="217"/>
    </location>
</feature>
<dbReference type="PROSITE" id="PS51257">
    <property type="entry name" value="PROKAR_LIPOPROTEIN"/>
    <property type="match status" value="1"/>
</dbReference>
<dbReference type="InterPro" id="IPR050177">
    <property type="entry name" value="Lipid_A_modif_metabolic_enz"/>
</dbReference>
<dbReference type="AlphaFoldDB" id="A0A8J3Z674"/>
<dbReference type="Gene3D" id="3.40.50.720">
    <property type="entry name" value="NAD(P)-binding Rossmann-like Domain"/>
    <property type="match status" value="1"/>
</dbReference>
<name>A0A8J3Z674_9ACTN</name>
<dbReference type="Pfam" id="PF01370">
    <property type="entry name" value="Epimerase"/>
    <property type="match status" value="1"/>
</dbReference>
<evidence type="ECO:0000313" key="2">
    <source>
        <dbReference type="EMBL" id="GIJ57108.1"/>
    </source>
</evidence>
<dbReference type="InterPro" id="IPR036291">
    <property type="entry name" value="NAD(P)-bd_dom_sf"/>
</dbReference>
<dbReference type="Proteomes" id="UP000612585">
    <property type="component" value="Unassembled WGS sequence"/>
</dbReference>
<organism evidence="2 3">
    <name type="scientific">Virgisporangium aurantiacum</name>
    <dbReference type="NCBI Taxonomy" id="175570"/>
    <lineage>
        <taxon>Bacteria</taxon>
        <taxon>Bacillati</taxon>
        <taxon>Actinomycetota</taxon>
        <taxon>Actinomycetes</taxon>
        <taxon>Micromonosporales</taxon>
        <taxon>Micromonosporaceae</taxon>
        <taxon>Virgisporangium</taxon>
    </lineage>
</organism>
<keyword evidence="3" id="KW-1185">Reference proteome</keyword>
<proteinExistence type="predicted"/>
<sequence>MTALKVLFVGGSGIISSACSRLAVAHGIDLHLLKRSNGGPRPVPAGATVLRGDIRDPASVKDALGGLEFDAVVDWVAFTPEHVQTDIDLFRARTGQYVFISSASAYQTPPARVPVVESTPLRNPHWRYSRDKIACEDLLVAAYRAEGFPATIVRPSHTYDRTLVPLDGGWTAMARMRQNKEVVVHGDGTSLWTLTHHEDFAKGFVPLLGHPRTLGEAFHITSDDAPTWNQIVEALAAAAGVTPRIVHVPSDAIAAADPEWGAGLLGDKAHSMIFDNAKLRSVVPGYTATIPFHQGAREIVAWHDEDPARQVVDERLDAVMDQLIATYRQSPAA</sequence>
<reference evidence="2" key="1">
    <citation type="submission" date="2021-01" db="EMBL/GenBank/DDBJ databases">
        <title>Whole genome shotgun sequence of Virgisporangium aurantiacum NBRC 16421.</title>
        <authorList>
            <person name="Komaki H."/>
            <person name="Tamura T."/>
        </authorList>
    </citation>
    <scope>NUCLEOTIDE SEQUENCE</scope>
    <source>
        <strain evidence="2">NBRC 16421</strain>
    </source>
</reference>